<dbReference type="PANTHER" id="PTHR43162">
    <property type="match status" value="1"/>
</dbReference>
<name>W5WLB2_9PSEU</name>
<dbReference type="eggNOG" id="COG0702">
    <property type="taxonomic scope" value="Bacteria"/>
</dbReference>
<dbReference type="EMBL" id="CP007155">
    <property type="protein sequence ID" value="AHH98964.1"/>
    <property type="molecule type" value="Genomic_DNA"/>
</dbReference>
<sequence length="300" mass="32755">MSRRTVLVTGATGTTGSRVLAGLRQRGVAVRPASRRGAPAFDWGDQDTWVDALVDIDTLYVVPPIEDSPTGVPRGMGDISGFCKYAVKQGVDRFVLLSARSGRAGNPEVVAVEDVVKALGVEWTILRPSAFHQNFAENFQLNSANPLRQSIVDGSLEAMDLGSPIDFIDAADIADVAVETLVGTGHHGQTYELSGPRAFPFAEAVRIIARTLDRPIQYTEFQPTAWFERLRATGVDETVIGLVEHVLHSHDSGVFAGEFDTVERLLQRPPRSFEAYVRETAALGVWDMNQAANKAMQHQR</sequence>
<evidence type="ECO:0000313" key="2">
    <source>
        <dbReference type="Proteomes" id="UP000019225"/>
    </source>
</evidence>
<organism evidence="1 2">
    <name type="scientific">Kutzneria albida DSM 43870</name>
    <dbReference type="NCBI Taxonomy" id="1449976"/>
    <lineage>
        <taxon>Bacteria</taxon>
        <taxon>Bacillati</taxon>
        <taxon>Actinomycetota</taxon>
        <taxon>Actinomycetes</taxon>
        <taxon>Pseudonocardiales</taxon>
        <taxon>Pseudonocardiaceae</taxon>
        <taxon>Kutzneria</taxon>
    </lineage>
</organism>
<protein>
    <recommendedName>
        <fullName evidence="3">NmrA family protein</fullName>
    </recommendedName>
</protein>
<reference evidence="1 2" key="1">
    <citation type="journal article" date="2014" name="BMC Genomics">
        <title>Complete genome sequence of producer of the glycopeptide antibiotic Aculeximycin Kutzneria albida DSM 43870T, a representative of minor genus of Pseudonocardiaceae.</title>
        <authorList>
            <person name="Rebets Y."/>
            <person name="Tokovenko B."/>
            <person name="Lushchyk I."/>
            <person name="Ruckert C."/>
            <person name="Zaburannyi N."/>
            <person name="Bechthold A."/>
            <person name="Kalinowski J."/>
            <person name="Luzhetskyy A."/>
        </authorList>
    </citation>
    <scope>NUCLEOTIDE SEQUENCE [LARGE SCALE GENOMIC DNA]</scope>
    <source>
        <strain evidence="1">DSM 43870</strain>
    </source>
</reference>
<dbReference type="InterPro" id="IPR051604">
    <property type="entry name" value="Ergot_Alk_Oxidoreductase"/>
</dbReference>
<dbReference type="HOGENOM" id="CLU_007383_10_6_11"/>
<evidence type="ECO:0008006" key="3">
    <source>
        <dbReference type="Google" id="ProtNLM"/>
    </source>
</evidence>
<gene>
    <name evidence="1" type="ORF">KALB_5602</name>
</gene>
<evidence type="ECO:0000313" key="1">
    <source>
        <dbReference type="EMBL" id="AHH98964.1"/>
    </source>
</evidence>
<dbReference type="KEGG" id="kal:KALB_5602"/>
<proteinExistence type="predicted"/>
<dbReference type="Proteomes" id="UP000019225">
    <property type="component" value="Chromosome"/>
</dbReference>
<dbReference type="InterPro" id="IPR036291">
    <property type="entry name" value="NAD(P)-bd_dom_sf"/>
</dbReference>
<dbReference type="Gene3D" id="3.90.25.10">
    <property type="entry name" value="UDP-galactose 4-epimerase, domain 1"/>
    <property type="match status" value="1"/>
</dbReference>
<dbReference type="STRING" id="1449976.KALB_5602"/>
<dbReference type="AlphaFoldDB" id="W5WLB2"/>
<dbReference type="PANTHER" id="PTHR43162:SF1">
    <property type="entry name" value="PRESTALK A DIFFERENTIATION PROTEIN A"/>
    <property type="match status" value="1"/>
</dbReference>
<dbReference type="SUPFAM" id="SSF51735">
    <property type="entry name" value="NAD(P)-binding Rossmann-fold domains"/>
    <property type="match status" value="1"/>
</dbReference>
<keyword evidence="2" id="KW-1185">Reference proteome</keyword>
<accession>W5WLB2</accession>
<dbReference type="Gene3D" id="3.40.50.720">
    <property type="entry name" value="NAD(P)-binding Rossmann-like Domain"/>
    <property type="match status" value="1"/>
</dbReference>